<dbReference type="InterPro" id="IPR004205">
    <property type="entry name" value="Cyt_bc1_su8"/>
</dbReference>
<evidence type="ECO:0000256" key="3">
    <source>
        <dbReference type="ARBA" id="ARBA00016324"/>
    </source>
</evidence>
<dbReference type="EMBL" id="GHWJ01000878">
    <property type="protein sequence ID" value="NOV33615.1"/>
    <property type="molecule type" value="Transcribed_RNA"/>
</dbReference>
<name>A0A6M2CJA2_RHIMP</name>
<evidence type="ECO:0000256" key="9">
    <source>
        <dbReference type="ARBA" id="ARBA00022989"/>
    </source>
</evidence>
<dbReference type="SUPFAM" id="SSF81508">
    <property type="entry name" value="Ubiquinone-binding protein QP-C of cytochrome bc1 complex (Ubiquinol-cytochrome c reductase)"/>
    <property type="match status" value="1"/>
</dbReference>
<comment type="similarity">
    <text evidence="2 13">Belongs to the UQCRQ/QCR8 family.</text>
</comment>
<evidence type="ECO:0000256" key="4">
    <source>
        <dbReference type="ARBA" id="ARBA00022448"/>
    </source>
</evidence>
<sequence length="102" mass="11831">MGLHFGNLYKLRGIVTYKLSPYEQRAFAGLFKQGIPNVIRRTKDQVLYVLPRESQFFFNTSLLHLCEVWKVLLSPHYFYSFIPPSPSYASPTCVSNISKVRI</sequence>
<evidence type="ECO:0000256" key="6">
    <source>
        <dbReference type="ARBA" id="ARBA00022692"/>
    </source>
</evidence>
<dbReference type="PANTHER" id="PTHR12119:SF2">
    <property type="entry name" value="CYTOCHROME B-C1 COMPLEX SUBUNIT 8"/>
    <property type="match status" value="1"/>
</dbReference>
<evidence type="ECO:0000256" key="10">
    <source>
        <dbReference type="ARBA" id="ARBA00023128"/>
    </source>
</evidence>
<dbReference type="GO" id="GO:0006122">
    <property type="term" value="P:mitochondrial electron transport, ubiquinol to cytochrome c"/>
    <property type="evidence" value="ECO:0007669"/>
    <property type="project" value="UniProtKB-UniRule"/>
</dbReference>
<protein>
    <recommendedName>
        <fullName evidence="3 13">Cytochrome b-c1 complex subunit 8</fullName>
    </recommendedName>
    <alternativeName>
        <fullName evidence="13">Complex III subunit 8</fullName>
    </alternativeName>
</protein>
<evidence type="ECO:0000256" key="12">
    <source>
        <dbReference type="ARBA" id="ARBA00047105"/>
    </source>
</evidence>
<dbReference type="GO" id="GO:0005743">
    <property type="term" value="C:mitochondrial inner membrane"/>
    <property type="evidence" value="ECO:0007669"/>
    <property type="project" value="UniProtKB-SubCell"/>
</dbReference>
<accession>A0A6M2CJA2</accession>
<evidence type="ECO:0000256" key="13">
    <source>
        <dbReference type="RuleBase" id="RU368118"/>
    </source>
</evidence>
<keyword evidence="8 13" id="KW-0249">Electron transport</keyword>
<dbReference type="VEuPathDB" id="VectorBase:LOC119170452"/>
<comment type="function">
    <text evidence="13">Component of the ubiquinol-cytochrome c oxidoreductase, a multisubunit transmembrane complex that is part of the mitochondrial electron transport chain which drives oxidative phosphorylation. The complex plays an important role in the uptake of multiple carbon sources present in different host niches.</text>
</comment>
<dbReference type="AlphaFoldDB" id="A0A6M2CJA2"/>
<organism evidence="14">
    <name type="scientific">Rhipicephalus microplus</name>
    <name type="common">Cattle tick</name>
    <name type="synonym">Boophilus microplus</name>
    <dbReference type="NCBI Taxonomy" id="6941"/>
    <lineage>
        <taxon>Eukaryota</taxon>
        <taxon>Metazoa</taxon>
        <taxon>Ecdysozoa</taxon>
        <taxon>Arthropoda</taxon>
        <taxon>Chelicerata</taxon>
        <taxon>Arachnida</taxon>
        <taxon>Acari</taxon>
        <taxon>Parasitiformes</taxon>
        <taxon>Ixodida</taxon>
        <taxon>Ixodoidea</taxon>
        <taxon>Ixodidae</taxon>
        <taxon>Rhipicephalinae</taxon>
        <taxon>Rhipicephalus</taxon>
        <taxon>Boophilus</taxon>
    </lineage>
</organism>
<evidence type="ECO:0000256" key="5">
    <source>
        <dbReference type="ARBA" id="ARBA00022660"/>
    </source>
</evidence>
<evidence type="ECO:0000256" key="11">
    <source>
        <dbReference type="ARBA" id="ARBA00023136"/>
    </source>
</evidence>
<dbReference type="Pfam" id="PF02939">
    <property type="entry name" value="UcrQ"/>
    <property type="match status" value="1"/>
</dbReference>
<keyword evidence="5 13" id="KW-0679">Respiratory chain</keyword>
<keyword evidence="7 13" id="KW-0999">Mitochondrion inner membrane</keyword>
<keyword evidence="10 13" id="KW-0496">Mitochondrion</keyword>
<dbReference type="GO" id="GO:0045275">
    <property type="term" value="C:respiratory chain complex III"/>
    <property type="evidence" value="ECO:0007669"/>
    <property type="project" value="UniProtKB-UniRule"/>
</dbReference>
<proteinExistence type="inferred from homology"/>
<dbReference type="InterPro" id="IPR036642">
    <property type="entry name" value="Cyt_bc1_su8_sf"/>
</dbReference>
<comment type="subcellular location">
    <subcellularLocation>
        <location evidence="1 13">Mitochondrion inner membrane</location>
        <topology evidence="1 13">Single-pass membrane protein</topology>
    </subcellularLocation>
</comment>
<comment type="subunit">
    <text evidence="12 13">Component of the ubiquinol-cytochrome c oxidoreductase (cytochrome b-c1 complex, complex III, CIII), a multisubunit enzyme composed of 11 subunits. The complex is composed of 3 respiratory subunits cytochrome b, cytochrome c1 and Rieske protein UQCRFS1, 2 core protein subunits UQCRC1/QCR1 and UQCRC2/QCR2, and 6 low-molecular weight protein subunits UQCRH/QCR6, UQCRB/QCR7, UQCRQ/QCR8, UQCR10/QCR9, UQCR11/QCR10 and subunit 9, the cleavage product of Rieske protein UQCRFS1. The complex exists as an obligatory dimer and forms supercomplexes (SCs) in the inner mitochondrial membrane with NADH-ubiquinone oxidoreductase (complex I, CI) and cytochrome c oxidase (complex IV, CIV), resulting in different assemblies (supercomplex SCI(1)III(2)IV(1) and megacomplex MCI(2)III(2)IV(2)). Interacts with UQCC6.</text>
</comment>
<dbReference type="OrthoDB" id="6683853at2759"/>
<keyword evidence="11" id="KW-0472">Membrane</keyword>
<evidence type="ECO:0000256" key="1">
    <source>
        <dbReference type="ARBA" id="ARBA00004434"/>
    </source>
</evidence>
<keyword evidence="6" id="KW-0812">Transmembrane</keyword>
<dbReference type="Gene3D" id="1.20.5.210">
    <property type="entry name" value="Cytochrome b-c1 complex subunit 8"/>
    <property type="match status" value="1"/>
</dbReference>
<keyword evidence="4 13" id="KW-0813">Transport</keyword>
<dbReference type="PANTHER" id="PTHR12119">
    <property type="entry name" value="UBIQUINOL-CYTOCHROME C REDUCTASE COMPLEX UBIQUINONE-BINDING PROTEIN QP-C"/>
    <property type="match status" value="1"/>
</dbReference>
<reference evidence="14" key="1">
    <citation type="submission" date="2019-09" db="EMBL/GenBank/DDBJ databases">
        <title>Organ-specific transcriptomic study of the physiology of the cattle tick, Rhipicephalus microplus.</title>
        <authorList>
            <person name="Tirloni L."/>
            <person name="Braz G."/>
            <person name="Gandara A.C.P."/>
            <person name="Sabadin G.A."/>
            <person name="da Silva R.M."/>
            <person name="Guizzo M.G."/>
            <person name="Machado J.A."/>
            <person name="Costa E.P."/>
            <person name="Gomes H.F."/>
            <person name="Moraes J."/>
            <person name="Mota M.B.S."/>
            <person name="Mesquita R.D."/>
            <person name="Alvarenga P.H."/>
            <person name="Alves F."/>
            <person name="Seixas A."/>
            <person name="da Fonseca R.N."/>
            <person name="Fogaca A."/>
            <person name="Logullo C."/>
            <person name="Tanaka A."/>
            <person name="Daffre S."/>
            <person name="Termignoni C."/>
            <person name="Vaz I.S.Jr."/>
            <person name="Oliveira P.L."/>
            <person name="Ribeiro J.M."/>
        </authorList>
    </citation>
    <scope>NUCLEOTIDE SEQUENCE</scope>
    <source>
        <strain evidence="14">Porto Alegre</strain>
    </source>
</reference>
<evidence type="ECO:0000256" key="7">
    <source>
        <dbReference type="ARBA" id="ARBA00022792"/>
    </source>
</evidence>
<keyword evidence="9" id="KW-1133">Transmembrane helix</keyword>
<evidence type="ECO:0000256" key="2">
    <source>
        <dbReference type="ARBA" id="ARBA00007668"/>
    </source>
</evidence>
<evidence type="ECO:0000256" key="8">
    <source>
        <dbReference type="ARBA" id="ARBA00022982"/>
    </source>
</evidence>
<evidence type="ECO:0000313" key="14">
    <source>
        <dbReference type="EMBL" id="NOV33615.1"/>
    </source>
</evidence>